<dbReference type="Pfam" id="PF00293">
    <property type="entry name" value="NUDIX"/>
    <property type="match status" value="1"/>
</dbReference>
<evidence type="ECO:0000259" key="1">
    <source>
        <dbReference type="PROSITE" id="PS51462"/>
    </source>
</evidence>
<accession>A0A371YNX8</accession>
<dbReference type="EMBL" id="PYIX02000021">
    <property type="protein sequence ID" value="RFC83142.1"/>
    <property type="molecule type" value="Genomic_DNA"/>
</dbReference>
<reference evidence="2" key="1">
    <citation type="journal article" date="2014" name="Int. J. Syst. Evol. Microbiol.">
        <title>Complete genome of a new Firmicutes species belonging to the dominant human colonic microbiota ('Ruminococcus bicirculans') reveals two chromosomes and a selective capacity to utilize plant glucans.</title>
        <authorList>
            <consortium name="NISC Comparative Sequencing Program"/>
            <person name="Wegmann U."/>
            <person name="Louis P."/>
            <person name="Goesmann A."/>
            <person name="Henrissat B."/>
            <person name="Duncan S.H."/>
            <person name="Flint H.J."/>
        </authorList>
    </citation>
    <scope>NUCLEOTIDE SEQUENCE</scope>
    <source>
        <strain evidence="2">KCTC 62575</strain>
    </source>
</reference>
<dbReference type="PANTHER" id="PTHR16099:SF5">
    <property type="entry name" value="NUCLEOTIDE TRIPHOSPHATE DIPHOSPHATASE NUDT15"/>
    <property type="match status" value="1"/>
</dbReference>
<reference evidence="5" key="3">
    <citation type="journal article" date="2019" name="Int. J. Syst. Evol. Microbiol.">
        <title>The Global Catalogue of Microorganisms (GCM) 10K type strain sequencing project: providing services to taxonomists for standard genome sequencing and annotation.</title>
        <authorList>
            <consortium name="The Broad Institute Genomics Platform"/>
            <consortium name="The Broad Institute Genome Sequencing Center for Infectious Disease"/>
            <person name="Wu L."/>
            <person name="Ma J."/>
        </authorList>
    </citation>
    <scope>NUCLEOTIDE SEQUENCE [LARGE SCALE GENOMIC DNA]</scope>
    <source>
        <strain evidence="5">KCTC 62575</strain>
    </source>
</reference>
<dbReference type="AlphaFoldDB" id="A0A371YNX8"/>
<reference evidence="3 4" key="2">
    <citation type="submission" date="2018-08" db="EMBL/GenBank/DDBJ databases">
        <title>The draft genome of Acinetobacter sichuanensis strain WCHAc060041.</title>
        <authorList>
            <person name="Qin J."/>
            <person name="Feng Y."/>
            <person name="Zong Z."/>
        </authorList>
    </citation>
    <scope>NUCLEOTIDE SEQUENCE [LARGE SCALE GENOMIC DNA]</scope>
    <source>
        <strain evidence="3 4">WCHAc060041</strain>
    </source>
</reference>
<feature type="domain" description="Nudix hydrolase" evidence="1">
    <location>
        <begin position="6"/>
        <end position="142"/>
    </location>
</feature>
<dbReference type="EMBL" id="JBHRSF010000040">
    <property type="protein sequence ID" value="MFC2995838.1"/>
    <property type="molecule type" value="Genomic_DNA"/>
</dbReference>
<gene>
    <name evidence="2" type="ORF">ACFODO_11250</name>
    <name evidence="3" type="ORF">C9E89_012840</name>
</gene>
<dbReference type="Proteomes" id="UP000240957">
    <property type="component" value="Unassembled WGS sequence"/>
</dbReference>
<dbReference type="InterPro" id="IPR015797">
    <property type="entry name" value="NUDIX_hydrolase-like_dom_sf"/>
</dbReference>
<dbReference type="OrthoDB" id="9791228at2"/>
<dbReference type="CDD" id="cd04678">
    <property type="entry name" value="NUDIX_MTH2_Nudt15"/>
    <property type="match status" value="1"/>
</dbReference>
<keyword evidence="2" id="KW-0378">Hydrolase</keyword>
<sequence length="156" mass="18005">MPKMQQALIGVGVMLIDDAQQVLLGKRVKQDESVTWCFPGGKVDEHECFEKAAVRELFEETQLKLTAEQVQVFMLMNDVERNYLNLTAGVVCQLDSSQHDLIQSIQVTEPEIFECWQWFALDTLPENLFPETQVMVDYWCKKPIDARFTVYKLANV</sequence>
<dbReference type="PANTHER" id="PTHR16099">
    <property type="entry name" value="8-OXO-DGTP DIPHOSPHATES NUDT15"/>
    <property type="match status" value="1"/>
</dbReference>
<dbReference type="PROSITE" id="PS51462">
    <property type="entry name" value="NUDIX"/>
    <property type="match status" value="1"/>
</dbReference>
<dbReference type="Gene3D" id="3.90.79.10">
    <property type="entry name" value="Nucleoside Triphosphate Pyrophosphohydrolase"/>
    <property type="match status" value="1"/>
</dbReference>
<comment type="caution">
    <text evidence="3">The sequence shown here is derived from an EMBL/GenBank/DDBJ whole genome shotgun (WGS) entry which is preliminary data.</text>
</comment>
<dbReference type="Proteomes" id="UP001595455">
    <property type="component" value="Unassembled WGS sequence"/>
</dbReference>
<evidence type="ECO:0000313" key="3">
    <source>
        <dbReference type="EMBL" id="RFC83142.1"/>
    </source>
</evidence>
<dbReference type="RefSeq" id="WP_107008739.1">
    <property type="nucleotide sequence ID" value="NZ_JBHRSF010000040.1"/>
</dbReference>
<dbReference type="GO" id="GO:0005829">
    <property type="term" value="C:cytosol"/>
    <property type="evidence" value="ECO:0007669"/>
    <property type="project" value="TreeGrafter"/>
</dbReference>
<proteinExistence type="predicted"/>
<evidence type="ECO:0000313" key="2">
    <source>
        <dbReference type="EMBL" id="MFC2995838.1"/>
    </source>
</evidence>
<protein>
    <submittedName>
        <fullName evidence="3">NUDIX domain-containing protein</fullName>
    </submittedName>
    <submittedName>
        <fullName evidence="2">NUDIX hydrolase</fullName>
    </submittedName>
</protein>
<dbReference type="GO" id="GO:0035539">
    <property type="term" value="F:8-oxo-7,8-dihydrodeoxyguanosine triphosphate pyrophosphatase activity"/>
    <property type="evidence" value="ECO:0007669"/>
    <property type="project" value="TreeGrafter"/>
</dbReference>
<evidence type="ECO:0000313" key="4">
    <source>
        <dbReference type="Proteomes" id="UP000240957"/>
    </source>
</evidence>
<dbReference type="GO" id="GO:0006203">
    <property type="term" value="P:dGTP catabolic process"/>
    <property type="evidence" value="ECO:0007669"/>
    <property type="project" value="TreeGrafter"/>
</dbReference>
<evidence type="ECO:0000313" key="5">
    <source>
        <dbReference type="Proteomes" id="UP001595455"/>
    </source>
</evidence>
<reference evidence="2" key="4">
    <citation type="submission" date="2024-09" db="EMBL/GenBank/DDBJ databases">
        <authorList>
            <person name="Sun Q."/>
            <person name="Mori K."/>
        </authorList>
    </citation>
    <scope>NUCLEOTIDE SEQUENCE</scope>
    <source>
        <strain evidence="2">KCTC 62575</strain>
    </source>
</reference>
<dbReference type="InterPro" id="IPR000086">
    <property type="entry name" value="NUDIX_hydrolase_dom"/>
</dbReference>
<dbReference type="SUPFAM" id="SSF55811">
    <property type="entry name" value="Nudix"/>
    <property type="match status" value="1"/>
</dbReference>
<keyword evidence="5" id="KW-1185">Reference proteome</keyword>
<organism evidence="3 4">
    <name type="scientific">Acinetobacter sichuanensis</name>
    <dbReference type="NCBI Taxonomy" id="2136183"/>
    <lineage>
        <taxon>Bacteria</taxon>
        <taxon>Pseudomonadati</taxon>
        <taxon>Pseudomonadota</taxon>
        <taxon>Gammaproteobacteria</taxon>
        <taxon>Moraxellales</taxon>
        <taxon>Moraxellaceae</taxon>
        <taxon>Acinetobacter</taxon>
    </lineage>
</organism>
<name>A0A371YNX8_9GAMM</name>